<name>A0A382RPC3_9ZZZZ</name>
<dbReference type="NCBIfam" id="TIGR04272">
    <property type="entry name" value="cxxc_cxxc_Mbark"/>
    <property type="match status" value="1"/>
</dbReference>
<feature type="compositionally biased region" description="Polar residues" evidence="1">
    <location>
        <begin position="129"/>
        <end position="141"/>
    </location>
</feature>
<evidence type="ECO:0000313" key="4">
    <source>
        <dbReference type="EMBL" id="SVC99005.1"/>
    </source>
</evidence>
<dbReference type="AlphaFoldDB" id="A0A382RPC3"/>
<evidence type="ECO:0000256" key="1">
    <source>
        <dbReference type="SAM" id="MobiDB-lite"/>
    </source>
</evidence>
<dbReference type="EMBL" id="UINC01122900">
    <property type="protein sequence ID" value="SVC99005.1"/>
    <property type="molecule type" value="Genomic_DNA"/>
</dbReference>
<feature type="domain" description="Probable zinc-binding" evidence="2">
    <location>
        <begin position="5"/>
        <end position="50"/>
    </location>
</feature>
<feature type="region of interest" description="Disordered" evidence="1">
    <location>
        <begin position="112"/>
        <end position="141"/>
    </location>
</feature>
<feature type="domain" description="CxxC-x17-CxxC" evidence="3">
    <location>
        <begin position="74"/>
        <end position="108"/>
    </location>
</feature>
<proteinExistence type="predicted"/>
<evidence type="ECO:0000259" key="3">
    <source>
        <dbReference type="Pfam" id="PF23477"/>
    </source>
</evidence>
<organism evidence="4">
    <name type="scientific">marine metagenome</name>
    <dbReference type="NCBI Taxonomy" id="408172"/>
    <lineage>
        <taxon>unclassified sequences</taxon>
        <taxon>metagenomes</taxon>
        <taxon>ecological metagenomes</taxon>
    </lineage>
</organism>
<protein>
    <submittedName>
        <fullName evidence="4">Uncharacterized protein</fullName>
    </submittedName>
</protein>
<accession>A0A382RPC3</accession>
<gene>
    <name evidence="4" type="ORF">METZ01_LOCUS351859</name>
</gene>
<dbReference type="Pfam" id="PF23477">
    <property type="entry name" value="zf_Tbcl_2"/>
    <property type="match status" value="1"/>
</dbReference>
<evidence type="ECO:0000259" key="2">
    <source>
        <dbReference type="Pfam" id="PF13451"/>
    </source>
</evidence>
<reference evidence="4" key="1">
    <citation type="submission" date="2018-05" db="EMBL/GenBank/DDBJ databases">
        <authorList>
            <person name="Lanie J.A."/>
            <person name="Ng W.-L."/>
            <person name="Kazmierczak K.M."/>
            <person name="Andrzejewski T.M."/>
            <person name="Davidsen T.M."/>
            <person name="Wayne K.J."/>
            <person name="Tettelin H."/>
            <person name="Glass J.I."/>
            <person name="Rusch D."/>
            <person name="Podicherti R."/>
            <person name="Tsui H.-C.T."/>
            <person name="Winkler M.E."/>
        </authorList>
    </citation>
    <scope>NUCLEOTIDE SEQUENCE</scope>
</reference>
<dbReference type="InterPro" id="IPR025306">
    <property type="entry name" value="Zn-bnd_dom_prob"/>
</dbReference>
<dbReference type="Pfam" id="PF13451">
    <property type="entry name" value="zf_Tbcl"/>
    <property type="match status" value="1"/>
</dbReference>
<sequence length="141" mass="15874">MAFTDKQLPCRDCEEPFTFTAGEQEFYASKGLLNEPTRCQSCRQVRRSSRNSLEEIDGYVRYGNFVSFGGKTPRQMHPALCASCDQMTEVPFKPRGDRPVYCRTCYDHVRPKQEQDDSLAEDVVAEQGDVSSEEASPTAAS</sequence>
<dbReference type="InterPro" id="IPR026363">
    <property type="entry name" value="CxxC-x17-CxxC_dom"/>
</dbReference>